<evidence type="ECO:0000313" key="3">
    <source>
        <dbReference type="EMBL" id="GMG42780.1"/>
    </source>
</evidence>
<sequence>MHSSPDDELFDPPREIPDAEIYNFIPRDHVFYFKNTQTSWRMGLIQAEKFRIHEYERFGHTKDVSSVCVATQVEGPSPAAAIFLPSTFIHILIMFRMAPWTGDTSCADYLPITQEIFRELSVLEKLTEGGCSSTPRFIDFLAFEQDDDDPVPDGYFVVFLLEKLPGTLYREFYSFRLSHRDPARRNIIWDEGMEQWYVWSSTAEVSQLTTMLSFIVDLEDVEERDHPVFSTPRFDPWRDFRYWELCSAELDPDEANYDPMMPGPHEEIEDTDEALYALAARTKHISKPDGNVATKLWRLHRLPWYVIDQHWGLFALYTQPDRISPRKAHTHARNAVLETRKSNPVAASEEHDLAAGEFAAAAQKSSDREVCFSAIPAGLIDAHMCKSQALRTLQLLEQHHKKLAQILRFQHENPPAAAPGTQQVTVESGGGKTDTQQHPPKLLGHARLPARETSSIASNLASARGIPSQPRRGSPVSPTVSSQQAGAKMTEGPAKIRTSEARLRERQAYATKERYNWTPSKQSWNPPAASPTDITSQQFVPPDAESSHPKDRQATSEEPFQRFYSTFEGLISKLSAPLAFAGLPLGSDVSEKADSARKTSADTKVDRQPAVSDRQSQSGDTDISRIFSRAALRAVRDSTGGGTGSTAESFYVVPTTGGTVSYAGILSRAEKEARRSSFEEGDEDFVDARETPPSPEMRQSMTGSKGRGSRGKDKLTSIQSPKTLEELQMENQALKHLTDTLSKRLHMWEVNAQSSSMALQQSLRAMHHQNVPSPEHFPQSTPAVASPIAPLPTPASTDQEQRIRELEELIQQSEKELDKVGRENDKLRNVLGRYRDRWEKLKEGAKTRREGRSTADRNSYAEPSTPVRTGSTSTQKASETTQVQAEGAAENDTNSSNEPEGKNDSSS</sequence>
<evidence type="ECO:0000313" key="4">
    <source>
        <dbReference type="Proteomes" id="UP001165189"/>
    </source>
</evidence>
<feature type="region of interest" description="Disordered" evidence="2">
    <location>
        <begin position="414"/>
        <end position="441"/>
    </location>
</feature>
<feature type="compositionally biased region" description="Polar residues" evidence="2">
    <location>
        <begin position="476"/>
        <end position="485"/>
    </location>
</feature>
<organism evidence="3 4">
    <name type="scientific">Aspergillus oryzae var. brunneus</name>
    <dbReference type="NCBI Taxonomy" id="332754"/>
    <lineage>
        <taxon>Eukaryota</taxon>
        <taxon>Fungi</taxon>
        <taxon>Dikarya</taxon>
        <taxon>Ascomycota</taxon>
        <taxon>Pezizomycotina</taxon>
        <taxon>Eurotiomycetes</taxon>
        <taxon>Eurotiomycetidae</taxon>
        <taxon>Eurotiales</taxon>
        <taxon>Aspergillaceae</taxon>
        <taxon>Aspergillus</taxon>
        <taxon>Aspergillus subgen. Circumdati</taxon>
    </lineage>
</organism>
<feature type="compositionally biased region" description="Basic and acidic residues" evidence="2">
    <location>
        <begin position="594"/>
        <end position="607"/>
    </location>
</feature>
<feature type="region of interest" description="Disordered" evidence="2">
    <location>
        <begin position="840"/>
        <end position="907"/>
    </location>
</feature>
<evidence type="ECO:0000256" key="1">
    <source>
        <dbReference type="SAM" id="Coils"/>
    </source>
</evidence>
<feature type="compositionally biased region" description="Basic and acidic residues" evidence="2">
    <location>
        <begin position="497"/>
        <end position="515"/>
    </location>
</feature>
<accession>A0ABQ6KE85</accession>
<reference evidence="3" key="1">
    <citation type="submission" date="2023-04" db="EMBL/GenBank/DDBJ databases">
        <title>Aspergillus oryzae var. brunneus NBRC 4377.</title>
        <authorList>
            <person name="Ichikawa N."/>
            <person name="Sato H."/>
            <person name="Tonouchi N."/>
        </authorList>
    </citation>
    <scope>NUCLEOTIDE SEQUENCE</scope>
    <source>
        <strain evidence="3">NBRC 4377</strain>
    </source>
</reference>
<feature type="compositionally biased region" description="Basic and acidic residues" evidence="2">
    <location>
        <begin position="545"/>
        <end position="555"/>
    </location>
</feature>
<feature type="region of interest" description="Disordered" evidence="2">
    <location>
        <begin position="673"/>
        <end position="715"/>
    </location>
</feature>
<evidence type="ECO:0000256" key="2">
    <source>
        <dbReference type="SAM" id="MobiDB-lite"/>
    </source>
</evidence>
<protein>
    <submittedName>
        <fullName evidence="3">Unnamed protein product</fullName>
    </submittedName>
</protein>
<keyword evidence="4" id="KW-1185">Reference proteome</keyword>
<dbReference type="PANTHER" id="PTHR40130">
    <property type="entry name" value="EXPRESSED PROTEIN"/>
    <property type="match status" value="1"/>
</dbReference>
<feature type="coiled-coil region" evidence="1">
    <location>
        <begin position="796"/>
        <end position="830"/>
    </location>
</feature>
<keyword evidence="1" id="KW-0175">Coiled coil</keyword>
<name>A0ABQ6KE85_ASPOZ</name>
<dbReference type="Proteomes" id="UP001165189">
    <property type="component" value="Unassembled WGS sequence"/>
</dbReference>
<feature type="region of interest" description="Disordered" evidence="2">
    <location>
        <begin position="459"/>
        <end position="558"/>
    </location>
</feature>
<comment type="caution">
    <text evidence="3">The sequence shown here is derived from an EMBL/GenBank/DDBJ whole genome shotgun (WGS) entry which is preliminary data.</text>
</comment>
<gene>
    <name evidence="3" type="ORF">Aory05_000189200</name>
</gene>
<feature type="compositionally biased region" description="Polar residues" evidence="2">
    <location>
        <begin position="866"/>
        <end position="884"/>
    </location>
</feature>
<dbReference type="PANTHER" id="PTHR40130:SF1">
    <property type="entry name" value="SPINDLE POLE BODY-ASSOCIATED PROTEIN CUT12 DOMAIN-CONTAINING PROTEIN"/>
    <property type="match status" value="1"/>
</dbReference>
<proteinExistence type="predicted"/>
<feature type="region of interest" description="Disordered" evidence="2">
    <location>
        <begin position="594"/>
        <end position="623"/>
    </location>
</feature>
<feature type="compositionally biased region" description="Basic and acidic residues" evidence="2">
    <location>
        <begin position="840"/>
        <end position="855"/>
    </location>
</feature>
<dbReference type="EMBL" id="BSYB01000006">
    <property type="protein sequence ID" value="GMG42780.1"/>
    <property type="molecule type" value="Genomic_DNA"/>
</dbReference>